<reference evidence="2" key="2">
    <citation type="journal article" date="2021" name="PeerJ">
        <title>Extensive microbial diversity within the chicken gut microbiome revealed by metagenomics and culture.</title>
        <authorList>
            <person name="Gilroy R."/>
            <person name="Ravi A."/>
            <person name="Getino M."/>
            <person name="Pursley I."/>
            <person name="Horton D.L."/>
            <person name="Alikhan N.F."/>
            <person name="Baker D."/>
            <person name="Gharbi K."/>
            <person name="Hall N."/>
            <person name="Watson M."/>
            <person name="Adriaenssens E.M."/>
            <person name="Foster-Nyarko E."/>
            <person name="Jarju S."/>
            <person name="Secka A."/>
            <person name="Antonio M."/>
            <person name="Oren A."/>
            <person name="Chaudhuri R.R."/>
            <person name="La Ragione R."/>
            <person name="Hildebrand F."/>
            <person name="Pallen M.J."/>
        </authorList>
    </citation>
    <scope>NUCLEOTIDE SEQUENCE</scope>
    <source>
        <strain evidence="2">CHK152-2871</strain>
    </source>
</reference>
<dbReference type="Proteomes" id="UP000886865">
    <property type="component" value="Unassembled WGS sequence"/>
</dbReference>
<evidence type="ECO:0000313" key="2">
    <source>
        <dbReference type="EMBL" id="HIS73663.1"/>
    </source>
</evidence>
<dbReference type="InterPro" id="IPR018247">
    <property type="entry name" value="EF_Hand_1_Ca_BS"/>
</dbReference>
<proteinExistence type="predicted"/>
<accession>A0A9D1FH61</accession>
<protein>
    <recommendedName>
        <fullName evidence="4">EF-hand domain-containing protein</fullName>
    </recommendedName>
</protein>
<name>A0A9D1FH61_9BACT</name>
<comment type="caution">
    <text evidence="2">The sequence shown here is derived from an EMBL/GenBank/DDBJ whole genome shotgun (WGS) entry which is preliminary data.</text>
</comment>
<sequence length="152" mass="16292">MVDSINDSIYSQNLMGAYSIGSYSQLNKTDTEVFEDSFQDVLDSVGDKTQENSVQKIDESSLGIPLGMEINGIQEVEEVAQGDTSQSGGSGSSSQEDDEEYDEMDLNQDGTVSPAEMIIYEMTHGATKDNNSQVSSADSSLISEAISAYMAA</sequence>
<feature type="region of interest" description="Disordered" evidence="1">
    <location>
        <begin position="78"/>
        <end position="116"/>
    </location>
</feature>
<feature type="compositionally biased region" description="Acidic residues" evidence="1">
    <location>
        <begin position="95"/>
        <end position="106"/>
    </location>
</feature>
<evidence type="ECO:0000256" key="1">
    <source>
        <dbReference type="SAM" id="MobiDB-lite"/>
    </source>
</evidence>
<organism evidence="2 3">
    <name type="scientific">Candidatus Galligastranaerophilus intestinavium</name>
    <dbReference type="NCBI Taxonomy" id="2840836"/>
    <lineage>
        <taxon>Bacteria</taxon>
        <taxon>Candidatus Galligastranaerophilus</taxon>
    </lineage>
</organism>
<dbReference type="PROSITE" id="PS00018">
    <property type="entry name" value="EF_HAND_1"/>
    <property type="match status" value="1"/>
</dbReference>
<evidence type="ECO:0000313" key="3">
    <source>
        <dbReference type="Proteomes" id="UP000886865"/>
    </source>
</evidence>
<evidence type="ECO:0008006" key="4">
    <source>
        <dbReference type="Google" id="ProtNLM"/>
    </source>
</evidence>
<gene>
    <name evidence="2" type="ORF">IAA86_01420</name>
</gene>
<reference evidence="2" key="1">
    <citation type="submission" date="2020-10" db="EMBL/GenBank/DDBJ databases">
        <authorList>
            <person name="Gilroy R."/>
        </authorList>
    </citation>
    <scope>NUCLEOTIDE SEQUENCE</scope>
    <source>
        <strain evidence="2">CHK152-2871</strain>
    </source>
</reference>
<dbReference type="AlphaFoldDB" id="A0A9D1FH61"/>
<dbReference type="EMBL" id="DVJQ01000012">
    <property type="protein sequence ID" value="HIS73663.1"/>
    <property type="molecule type" value="Genomic_DNA"/>
</dbReference>